<evidence type="ECO:0000313" key="4">
    <source>
        <dbReference type="Proteomes" id="UP000628669"/>
    </source>
</evidence>
<dbReference type="Proteomes" id="UP000628669">
    <property type="component" value="Unassembled WGS sequence"/>
</dbReference>
<evidence type="ECO:0000256" key="2">
    <source>
        <dbReference type="SAM" id="SignalP"/>
    </source>
</evidence>
<proteinExistence type="predicted"/>
<dbReference type="EMBL" id="JAENHK010000001">
    <property type="protein sequence ID" value="MBK1894648.1"/>
    <property type="molecule type" value="Genomic_DNA"/>
</dbReference>
<dbReference type="PROSITE" id="PS51257">
    <property type="entry name" value="PROKAR_LIPOPROTEIN"/>
    <property type="match status" value="1"/>
</dbReference>
<reference evidence="4" key="1">
    <citation type="submission" date="2021-01" db="EMBL/GenBank/DDBJ databases">
        <title>Genome public.</title>
        <authorList>
            <person name="Liu C."/>
            <person name="Sun Q."/>
        </authorList>
    </citation>
    <scope>NUCLEOTIDE SEQUENCE [LARGE SCALE GENOMIC DNA]</scope>
    <source>
        <strain evidence="4">YIM B02567</strain>
    </source>
</reference>
<evidence type="ECO:0000313" key="3">
    <source>
        <dbReference type="EMBL" id="MBK1894648.1"/>
    </source>
</evidence>
<organism evidence="3 4">
    <name type="scientific">Chryseobacterium paridis</name>
    <dbReference type="NCBI Taxonomy" id="2800328"/>
    <lineage>
        <taxon>Bacteria</taxon>
        <taxon>Pseudomonadati</taxon>
        <taxon>Bacteroidota</taxon>
        <taxon>Flavobacteriia</taxon>
        <taxon>Flavobacteriales</taxon>
        <taxon>Weeksellaceae</taxon>
        <taxon>Chryseobacterium group</taxon>
        <taxon>Chryseobacterium</taxon>
    </lineage>
</organism>
<feature type="region of interest" description="Disordered" evidence="1">
    <location>
        <begin position="50"/>
        <end position="83"/>
    </location>
</feature>
<name>A0ABS1FQZ4_9FLAO</name>
<accession>A0ABS1FQZ4</accession>
<feature type="signal peptide" evidence="2">
    <location>
        <begin position="1"/>
        <end position="20"/>
    </location>
</feature>
<feature type="chain" id="PRO_5045401692" description="Lipoprotein" evidence="2">
    <location>
        <begin position="21"/>
        <end position="83"/>
    </location>
</feature>
<protein>
    <recommendedName>
        <fullName evidence="5">Lipoprotein</fullName>
    </recommendedName>
</protein>
<keyword evidence="2" id="KW-0732">Signal</keyword>
<keyword evidence="4" id="KW-1185">Reference proteome</keyword>
<comment type="caution">
    <text evidence="3">The sequence shown here is derived from an EMBL/GenBank/DDBJ whole genome shotgun (WGS) entry which is preliminary data.</text>
</comment>
<gene>
    <name evidence="3" type="ORF">JHL15_02620</name>
</gene>
<evidence type="ECO:0008006" key="5">
    <source>
        <dbReference type="Google" id="ProtNLM"/>
    </source>
</evidence>
<evidence type="ECO:0000256" key="1">
    <source>
        <dbReference type="SAM" id="MobiDB-lite"/>
    </source>
</evidence>
<sequence>MNLKLILSGIALTSLLVACADRSDEDAAALQPQTINKLDTKGAKVIKAVRDTVKTPGTPNGSDSKDEQSSNETIDPTKPDRPK</sequence>
<dbReference type="RefSeq" id="WP_200242457.1">
    <property type="nucleotide sequence ID" value="NZ_JAENHK010000001.1"/>
</dbReference>